<name>A0A3A3EM80_9GAMM</name>
<protein>
    <submittedName>
        <fullName evidence="8">PAS domain S-box protein</fullName>
    </submittedName>
</protein>
<dbReference type="InterPro" id="IPR035965">
    <property type="entry name" value="PAS-like_dom_sf"/>
</dbReference>
<organism evidence="8 9">
    <name type="scientific">Pseudoalteromonas gelatinilytica</name>
    <dbReference type="NCBI Taxonomy" id="1703256"/>
    <lineage>
        <taxon>Bacteria</taxon>
        <taxon>Pseudomonadati</taxon>
        <taxon>Pseudomonadota</taxon>
        <taxon>Gammaproteobacteria</taxon>
        <taxon>Alteromonadales</taxon>
        <taxon>Pseudoalteromonadaceae</taxon>
        <taxon>Pseudoalteromonas</taxon>
    </lineage>
</organism>
<dbReference type="SUPFAM" id="SSF58104">
    <property type="entry name" value="Methyl-accepting chemotaxis protein (MCP) signaling domain"/>
    <property type="match status" value="1"/>
</dbReference>
<dbReference type="Gene3D" id="1.10.287.950">
    <property type="entry name" value="Methyl-accepting chemotaxis protein"/>
    <property type="match status" value="1"/>
</dbReference>
<evidence type="ECO:0000256" key="2">
    <source>
        <dbReference type="ARBA" id="ARBA00023224"/>
    </source>
</evidence>
<dbReference type="SUPFAM" id="SSF55785">
    <property type="entry name" value="PYP-like sensor domain (PAS domain)"/>
    <property type="match status" value="2"/>
</dbReference>
<evidence type="ECO:0000256" key="4">
    <source>
        <dbReference type="SAM" id="MobiDB-lite"/>
    </source>
</evidence>
<dbReference type="PROSITE" id="PS50111">
    <property type="entry name" value="CHEMOTAXIS_TRANSDUC_2"/>
    <property type="match status" value="1"/>
</dbReference>
<dbReference type="InterPro" id="IPR013655">
    <property type="entry name" value="PAS_fold_3"/>
</dbReference>
<dbReference type="NCBIfam" id="TIGR00229">
    <property type="entry name" value="sensory_box"/>
    <property type="match status" value="2"/>
</dbReference>
<comment type="subcellular location">
    <subcellularLocation>
        <location evidence="1">Membrane</location>
    </subcellularLocation>
</comment>
<dbReference type="EMBL" id="QYSE01000002">
    <property type="protein sequence ID" value="RJF35689.1"/>
    <property type="molecule type" value="Genomic_DNA"/>
</dbReference>
<evidence type="ECO:0000256" key="3">
    <source>
        <dbReference type="PROSITE-ProRule" id="PRU00284"/>
    </source>
</evidence>
<accession>A0A3A3EM80</accession>
<keyword evidence="2 3" id="KW-0807">Transducer</keyword>
<evidence type="ECO:0000313" key="8">
    <source>
        <dbReference type="EMBL" id="RJF35689.1"/>
    </source>
</evidence>
<dbReference type="Gene3D" id="3.30.450.20">
    <property type="entry name" value="PAS domain"/>
    <property type="match status" value="2"/>
</dbReference>
<dbReference type="InterPro" id="IPR000700">
    <property type="entry name" value="PAS-assoc_C"/>
</dbReference>
<evidence type="ECO:0000259" key="5">
    <source>
        <dbReference type="PROSITE" id="PS50111"/>
    </source>
</evidence>
<dbReference type="Proteomes" id="UP000265938">
    <property type="component" value="Unassembled WGS sequence"/>
</dbReference>
<dbReference type="PROSITE" id="PS50113">
    <property type="entry name" value="PAC"/>
    <property type="match status" value="1"/>
</dbReference>
<gene>
    <name evidence="8" type="ORF">D4741_12020</name>
</gene>
<evidence type="ECO:0000259" key="7">
    <source>
        <dbReference type="PROSITE" id="PS50113"/>
    </source>
</evidence>
<dbReference type="GO" id="GO:0016020">
    <property type="term" value="C:membrane"/>
    <property type="evidence" value="ECO:0007669"/>
    <property type="project" value="UniProtKB-SubCell"/>
</dbReference>
<dbReference type="Pfam" id="PF00015">
    <property type="entry name" value="MCPsignal"/>
    <property type="match status" value="1"/>
</dbReference>
<dbReference type="PROSITE" id="PS50112">
    <property type="entry name" value="PAS"/>
    <property type="match status" value="1"/>
</dbReference>
<proteinExistence type="predicted"/>
<feature type="region of interest" description="Disordered" evidence="4">
    <location>
        <begin position="268"/>
        <end position="287"/>
    </location>
</feature>
<dbReference type="InterPro" id="IPR004089">
    <property type="entry name" value="MCPsignal_dom"/>
</dbReference>
<evidence type="ECO:0000259" key="6">
    <source>
        <dbReference type="PROSITE" id="PS50112"/>
    </source>
</evidence>
<dbReference type="SMART" id="SM00086">
    <property type="entry name" value="PAC"/>
    <property type="match status" value="2"/>
</dbReference>
<evidence type="ECO:0000256" key="1">
    <source>
        <dbReference type="ARBA" id="ARBA00004370"/>
    </source>
</evidence>
<dbReference type="AlphaFoldDB" id="A0A3A3EM80"/>
<dbReference type="CDD" id="cd00130">
    <property type="entry name" value="PAS"/>
    <property type="match status" value="2"/>
</dbReference>
<reference evidence="8 9" key="1">
    <citation type="submission" date="2018-09" db="EMBL/GenBank/DDBJ databases">
        <title>Identification of marine bacteria producing industrial enzymes.</title>
        <authorList>
            <person name="Cheng T.H."/>
            <person name="Saidin J."/>
            <person name="Muhd D.D."/>
            <person name="Isa M.N.M."/>
            <person name="Bakar M.F.A."/>
            <person name="Ismail N."/>
        </authorList>
    </citation>
    <scope>NUCLEOTIDE SEQUENCE [LARGE SCALE GENOMIC DNA]</scope>
    <source>
        <strain evidence="8 9">MNAD 1.6</strain>
    </source>
</reference>
<dbReference type="GO" id="GO:0006935">
    <property type="term" value="P:chemotaxis"/>
    <property type="evidence" value="ECO:0007669"/>
    <property type="project" value="UniProtKB-ARBA"/>
</dbReference>
<dbReference type="SMART" id="SM00091">
    <property type="entry name" value="PAS"/>
    <property type="match status" value="2"/>
</dbReference>
<dbReference type="CDD" id="cd11386">
    <property type="entry name" value="MCP_signal"/>
    <property type="match status" value="1"/>
</dbReference>
<comment type="caution">
    <text evidence="8">The sequence shown here is derived from an EMBL/GenBank/DDBJ whole genome shotgun (WGS) entry which is preliminary data.</text>
</comment>
<feature type="domain" description="PAC" evidence="7">
    <location>
        <begin position="218"/>
        <end position="270"/>
    </location>
</feature>
<feature type="domain" description="Methyl-accepting transducer" evidence="5">
    <location>
        <begin position="247"/>
        <end position="443"/>
    </location>
</feature>
<dbReference type="PANTHER" id="PTHR32089:SF65">
    <property type="entry name" value="CHEMOTAXIS SIGNAL TRANSDUCTION SYSTEM METHYL ACCEPTING SENSORY TRANSDUCER"/>
    <property type="match status" value="1"/>
</dbReference>
<dbReference type="RefSeq" id="WP_119853138.1">
    <property type="nucleotide sequence ID" value="NZ_QYSE01000002.1"/>
</dbReference>
<feature type="domain" description="PAS" evidence="6">
    <location>
        <begin position="144"/>
        <end position="191"/>
    </location>
</feature>
<dbReference type="InterPro" id="IPR000014">
    <property type="entry name" value="PAS"/>
</dbReference>
<dbReference type="GO" id="GO:0007165">
    <property type="term" value="P:signal transduction"/>
    <property type="evidence" value="ECO:0007669"/>
    <property type="project" value="UniProtKB-KW"/>
</dbReference>
<dbReference type="SMART" id="SM00283">
    <property type="entry name" value="MA"/>
    <property type="match status" value="1"/>
</dbReference>
<sequence length="443" mass="49240">MTGVSMWFSKNKDQLIDALQHDVDRSQQYLAGIRENIAYIEFTPDGTVLEANDLFCKTMKVQAGDIIGQHHRKFCAPEYSSSKEYQTFWQDIAKGQAKYGVFSRVNGAGEAIWLRATYFPVRGDDGKVRCAIKFASEITNEVKKLDEMSAIYDAVNKSTAMIRFTPDGHIISANDNFLNVVGYSLAEIQGQHHKMFCYDDFYQKNPNFWQELANGRIFSGQFSRKKRDGSPLYLEATYNPIFNKQGKVTQIIKFASDVTARVNSTEEVKHAAENAGHTSEETSQVVTNGQQRILSSVASSKKVSEQVHQTRELSDVLAQQSSQIGEIVTTINSIAEQTNLLALNAAIEAARAGEHGRGFAVVADEVRNLSQRTSVSTSEISGLIGKTQEIAAKMTALIEEIETLSGESQQNVEEVSMIMEDIKTGADKVVDQISEVIIRYDTL</sequence>
<dbReference type="PANTHER" id="PTHR32089">
    <property type="entry name" value="METHYL-ACCEPTING CHEMOTAXIS PROTEIN MCPB"/>
    <property type="match status" value="1"/>
</dbReference>
<dbReference type="Pfam" id="PF08447">
    <property type="entry name" value="PAS_3"/>
    <property type="match status" value="2"/>
</dbReference>
<dbReference type="InterPro" id="IPR001610">
    <property type="entry name" value="PAC"/>
</dbReference>
<evidence type="ECO:0000313" key="9">
    <source>
        <dbReference type="Proteomes" id="UP000265938"/>
    </source>
</evidence>